<keyword evidence="9" id="KW-0256">Endoplasmic reticulum</keyword>
<dbReference type="PANTHER" id="PTHR14049:SF9">
    <property type="entry name" value="PROCOLLAGEN-PROLINE 3-DIOXYGENASE"/>
    <property type="match status" value="1"/>
</dbReference>
<keyword evidence="7" id="KW-0677">Repeat</keyword>
<dbReference type="OMA" id="HTPSEMF"/>
<dbReference type="Gene3D" id="2.60.120.620">
    <property type="entry name" value="q2cbj1_9rhob like domain"/>
    <property type="match status" value="1"/>
</dbReference>
<protein>
    <recommendedName>
        <fullName evidence="4">procollagen-proline 3-dioxygenase</fullName>
        <ecNumber evidence="4">1.14.11.7</ecNumber>
    </recommendedName>
</protein>
<dbReference type="Pfam" id="PF13640">
    <property type="entry name" value="2OG-FeII_Oxy_3"/>
    <property type="match status" value="1"/>
</dbReference>
<evidence type="ECO:0000256" key="13">
    <source>
        <dbReference type="ARBA" id="ARBA00023180"/>
    </source>
</evidence>
<dbReference type="GO" id="GO:0005506">
    <property type="term" value="F:iron ion binding"/>
    <property type="evidence" value="ECO:0007669"/>
    <property type="project" value="InterPro"/>
</dbReference>
<evidence type="ECO:0000256" key="9">
    <source>
        <dbReference type="ARBA" id="ARBA00022824"/>
    </source>
</evidence>
<feature type="non-terminal residue" evidence="15">
    <location>
        <position position="1"/>
    </location>
</feature>
<gene>
    <name evidence="15" type="ORF">LOTGIDRAFT_91939</name>
</gene>
<dbReference type="KEGG" id="lgi:LOTGIDRAFT_91939"/>
<reference evidence="15 16" key="1">
    <citation type="journal article" date="2013" name="Nature">
        <title>Insights into bilaterian evolution from three spiralian genomes.</title>
        <authorList>
            <person name="Simakov O."/>
            <person name="Marletaz F."/>
            <person name="Cho S.J."/>
            <person name="Edsinger-Gonzales E."/>
            <person name="Havlak P."/>
            <person name="Hellsten U."/>
            <person name="Kuo D.H."/>
            <person name="Larsson T."/>
            <person name="Lv J."/>
            <person name="Arendt D."/>
            <person name="Savage R."/>
            <person name="Osoegawa K."/>
            <person name="de Jong P."/>
            <person name="Grimwood J."/>
            <person name="Chapman J.A."/>
            <person name="Shapiro H."/>
            <person name="Aerts A."/>
            <person name="Otillar R.P."/>
            <person name="Terry A.Y."/>
            <person name="Boore J.L."/>
            <person name="Grigoriev I.V."/>
            <person name="Lindberg D.R."/>
            <person name="Seaver E.C."/>
            <person name="Weisblat D.A."/>
            <person name="Putnam N.H."/>
            <person name="Rokhsar D.S."/>
        </authorList>
    </citation>
    <scope>NUCLEOTIDE SEQUENCE [LARGE SCALE GENOMIC DNA]</scope>
</reference>
<keyword evidence="13" id="KW-0325">Glycoprotein</keyword>
<evidence type="ECO:0000256" key="4">
    <source>
        <dbReference type="ARBA" id="ARBA00012262"/>
    </source>
</evidence>
<sequence length="582" mass="68241">LYSEGVSAYDDAQWYQCSLFFQDAIKDYNFYKKSVVDCRLNCKHHGIEKRNDTNFSELMQSIMLRSECIRKCKQKTLGKDRAFGRSNEFIENDFQMRKPYEYLQYCYFKVNRMIDAASAAYTFYVLNSDNKNAVKNVQFYREKMKVRDSEFIDLELKPHKEYFIRAMMAYEDELWEEVIEEMENSLKEFYKEEERCRSECEGPLLATSHLEFYSAVAEHYLNVIKCQNTCEDKLSQVFPEGKDGLLAEHYHYLQFTYYKLYQADKASEAAASFLYIKPQDDIMLRNQKFFIKEGYQDSFYPRPEVVEYMERKKKLEEEIKFYKKHHTTSDYSESSYDQDGTTITLTSKELKDYSAFVADGLTNDQDCTTLQNLVKVEAINGDGYDYLTSKPSVISPHTEYETFIGLTVLRAASLAYHRQVTPEEVVLFLDLAEKGRFVVEKYFNLTRPLYFDFTHLVCRTAIEDEERDDLSHPVHADNCILQPDGTCLKAFPAFTQRDYSAILYLNDEFEGGEFFFAGSDKSEKQYFHLFLQVSVKPQCGRLVGFDSKEYHGVKAVTKGQRCALALWFTMNPNYKELAHSQA</sequence>
<evidence type="ECO:0000256" key="8">
    <source>
        <dbReference type="ARBA" id="ARBA00022803"/>
    </source>
</evidence>
<dbReference type="GO" id="GO:0032963">
    <property type="term" value="P:collagen metabolic process"/>
    <property type="evidence" value="ECO:0007669"/>
    <property type="project" value="InterPro"/>
</dbReference>
<feature type="domain" description="Fe2OG dioxygenase" evidence="14">
    <location>
        <begin position="454"/>
        <end position="570"/>
    </location>
</feature>
<dbReference type="Gene3D" id="1.25.40.10">
    <property type="entry name" value="Tetratricopeptide repeat domain"/>
    <property type="match status" value="2"/>
</dbReference>
<dbReference type="InterPro" id="IPR011990">
    <property type="entry name" value="TPR-like_helical_dom_sf"/>
</dbReference>
<evidence type="ECO:0000313" key="15">
    <source>
        <dbReference type="EMBL" id="ESP05104.1"/>
    </source>
</evidence>
<keyword evidence="12" id="KW-0408">Iron</keyword>
<dbReference type="Pfam" id="PF23557">
    <property type="entry name" value="TPR_leprecan"/>
    <property type="match status" value="1"/>
</dbReference>
<evidence type="ECO:0000256" key="2">
    <source>
        <dbReference type="ARBA" id="ARBA00001962"/>
    </source>
</evidence>
<dbReference type="CTD" id="20252933"/>
<dbReference type="EC" id="1.14.11.7" evidence="4"/>
<comment type="similarity">
    <text evidence="3">Belongs to the leprecan family.</text>
</comment>
<keyword evidence="6" id="KW-0732">Signal</keyword>
<evidence type="ECO:0000256" key="10">
    <source>
        <dbReference type="ARBA" id="ARBA00022964"/>
    </source>
</evidence>
<evidence type="ECO:0000256" key="11">
    <source>
        <dbReference type="ARBA" id="ARBA00023002"/>
    </source>
</evidence>
<dbReference type="InterPro" id="IPR044862">
    <property type="entry name" value="Pro_4_hyd_alph_FE2OG_OXY"/>
</dbReference>
<dbReference type="HOGENOM" id="CLU_017820_0_0_1"/>
<dbReference type="PROSITE" id="PS51471">
    <property type="entry name" value="FE2OG_OXY"/>
    <property type="match status" value="1"/>
</dbReference>
<accession>V4ALP2</accession>
<keyword evidence="8" id="KW-0802">TPR repeat</keyword>
<comment type="cofactor">
    <cofactor evidence="1">
        <name>L-ascorbate</name>
        <dbReference type="ChEBI" id="CHEBI:38290"/>
    </cofactor>
</comment>
<dbReference type="SMART" id="SM00702">
    <property type="entry name" value="P4Hc"/>
    <property type="match status" value="1"/>
</dbReference>
<dbReference type="STRING" id="225164.V4ALP2"/>
<dbReference type="InterPro" id="IPR005123">
    <property type="entry name" value="Oxoglu/Fe-dep_dioxygenase_dom"/>
</dbReference>
<evidence type="ECO:0000256" key="12">
    <source>
        <dbReference type="ARBA" id="ARBA00023004"/>
    </source>
</evidence>
<evidence type="ECO:0000256" key="3">
    <source>
        <dbReference type="ARBA" id="ARBA00006487"/>
    </source>
</evidence>
<dbReference type="OrthoDB" id="8517835at2759"/>
<keyword evidence="10" id="KW-0223">Dioxygenase</keyword>
<feature type="non-terminal residue" evidence="15">
    <location>
        <position position="582"/>
    </location>
</feature>
<dbReference type="InterPro" id="IPR056585">
    <property type="entry name" value="Leprecan_dom"/>
</dbReference>
<dbReference type="GeneID" id="20252933"/>
<evidence type="ECO:0000256" key="7">
    <source>
        <dbReference type="ARBA" id="ARBA00022737"/>
    </source>
</evidence>
<comment type="cofactor">
    <cofactor evidence="2">
        <name>Fe cation</name>
        <dbReference type="ChEBI" id="CHEBI:24875"/>
    </cofactor>
</comment>
<evidence type="ECO:0000256" key="1">
    <source>
        <dbReference type="ARBA" id="ARBA00001961"/>
    </source>
</evidence>
<dbReference type="AlphaFoldDB" id="V4ALP2"/>
<name>V4ALP2_LOTGI</name>
<dbReference type="EMBL" id="KB199650">
    <property type="protein sequence ID" value="ESP05104.1"/>
    <property type="molecule type" value="Genomic_DNA"/>
</dbReference>
<dbReference type="InterPro" id="IPR039575">
    <property type="entry name" value="P3H"/>
</dbReference>
<evidence type="ECO:0000256" key="6">
    <source>
        <dbReference type="ARBA" id="ARBA00022729"/>
    </source>
</evidence>
<evidence type="ECO:0000259" key="14">
    <source>
        <dbReference type="PROSITE" id="PS51471"/>
    </source>
</evidence>
<dbReference type="GO" id="GO:0031418">
    <property type="term" value="F:L-ascorbic acid binding"/>
    <property type="evidence" value="ECO:0007669"/>
    <property type="project" value="InterPro"/>
</dbReference>
<evidence type="ECO:0000256" key="5">
    <source>
        <dbReference type="ARBA" id="ARBA00022723"/>
    </source>
</evidence>
<organism evidence="15 16">
    <name type="scientific">Lottia gigantea</name>
    <name type="common">Giant owl limpet</name>
    <dbReference type="NCBI Taxonomy" id="225164"/>
    <lineage>
        <taxon>Eukaryota</taxon>
        <taxon>Metazoa</taxon>
        <taxon>Spiralia</taxon>
        <taxon>Lophotrochozoa</taxon>
        <taxon>Mollusca</taxon>
        <taxon>Gastropoda</taxon>
        <taxon>Patellogastropoda</taxon>
        <taxon>Lottioidea</taxon>
        <taxon>Lottiidae</taxon>
        <taxon>Lottia</taxon>
    </lineage>
</organism>
<dbReference type="Proteomes" id="UP000030746">
    <property type="component" value="Unassembled WGS sequence"/>
</dbReference>
<dbReference type="InterPro" id="IPR006620">
    <property type="entry name" value="Pro_4_hyd_alph"/>
</dbReference>
<dbReference type="GO" id="GO:0019797">
    <property type="term" value="F:procollagen-proline 3-dioxygenase activity"/>
    <property type="evidence" value="ECO:0007669"/>
    <property type="project" value="UniProtKB-EC"/>
</dbReference>
<dbReference type="PANTHER" id="PTHR14049">
    <property type="entry name" value="LEPRECAN 1"/>
    <property type="match status" value="1"/>
</dbReference>
<keyword evidence="11" id="KW-0560">Oxidoreductase</keyword>
<evidence type="ECO:0000313" key="16">
    <source>
        <dbReference type="Proteomes" id="UP000030746"/>
    </source>
</evidence>
<dbReference type="RefSeq" id="XP_009043649.1">
    <property type="nucleotide sequence ID" value="XM_009045401.1"/>
</dbReference>
<keyword evidence="5" id="KW-0479">Metal-binding</keyword>
<keyword evidence="16" id="KW-1185">Reference proteome</keyword>
<proteinExistence type="inferred from homology"/>